<dbReference type="InterPro" id="IPR015797">
    <property type="entry name" value="NUDIX_hydrolase-like_dom_sf"/>
</dbReference>
<evidence type="ECO:0000256" key="2">
    <source>
        <dbReference type="ARBA" id="ARBA00005582"/>
    </source>
</evidence>
<keyword evidence="8" id="KW-1185">Reference proteome</keyword>
<dbReference type="RefSeq" id="WP_161479747.1">
    <property type="nucleotide sequence ID" value="NZ_WXEW01000003.1"/>
</dbReference>
<evidence type="ECO:0000256" key="1">
    <source>
        <dbReference type="ARBA" id="ARBA00001946"/>
    </source>
</evidence>
<dbReference type="GO" id="GO:0016787">
    <property type="term" value="F:hydrolase activity"/>
    <property type="evidence" value="ECO:0007669"/>
    <property type="project" value="UniProtKB-KW"/>
</dbReference>
<comment type="similarity">
    <text evidence="2 5">Belongs to the Nudix hydrolase family.</text>
</comment>
<reference evidence="7 8" key="1">
    <citation type="submission" date="2020-01" db="EMBL/GenBank/DDBJ databases">
        <title>Herbidospora sp. NEAU-GS84 nov., a novel actinomycete isolated from soil.</title>
        <authorList>
            <person name="Han L."/>
        </authorList>
    </citation>
    <scope>NUCLEOTIDE SEQUENCE [LARGE SCALE GENOMIC DNA]</scope>
    <source>
        <strain evidence="7 8">NEAU-GS84</strain>
    </source>
</reference>
<dbReference type="Proteomes" id="UP000479526">
    <property type="component" value="Unassembled WGS sequence"/>
</dbReference>
<dbReference type="PRINTS" id="PR00502">
    <property type="entry name" value="NUDIXFAMILY"/>
</dbReference>
<proteinExistence type="inferred from homology"/>
<evidence type="ECO:0000256" key="4">
    <source>
        <dbReference type="ARBA" id="ARBA00022842"/>
    </source>
</evidence>
<dbReference type="AlphaFoldDB" id="A0A7C9J228"/>
<dbReference type="EMBL" id="WXEW01000003">
    <property type="protein sequence ID" value="NAS22362.1"/>
    <property type="molecule type" value="Genomic_DNA"/>
</dbReference>
<dbReference type="PROSITE" id="PS00893">
    <property type="entry name" value="NUDIX_BOX"/>
    <property type="match status" value="1"/>
</dbReference>
<gene>
    <name evidence="7" type="ORF">GT755_11775</name>
</gene>
<evidence type="ECO:0000313" key="8">
    <source>
        <dbReference type="Proteomes" id="UP000479526"/>
    </source>
</evidence>
<sequence>MIPADVFYARLHRVIPAAAGFVTDPDDRVLLVKPNYRDMWGWPGGHVDESETPEEACARELREEVGLTLSVGRLLVVHWVPEKDERPFPLVHFTFDCGTLPDGARITIQEEELDDWGFFTPAEADKILPDWQARRLHASVAARASGGFSYLS</sequence>
<name>A0A7C9J228_9ACTN</name>
<dbReference type="Pfam" id="PF00293">
    <property type="entry name" value="NUDIX"/>
    <property type="match status" value="1"/>
</dbReference>
<evidence type="ECO:0000259" key="6">
    <source>
        <dbReference type="PROSITE" id="PS51462"/>
    </source>
</evidence>
<evidence type="ECO:0000256" key="5">
    <source>
        <dbReference type="RuleBase" id="RU003476"/>
    </source>
</evidence>
<dbReference type="InterPro" id="IPR020476">
    <property type="entry name" value="Nudix_hydrolase"/>
</dbReference>
<organism evidence="7 8">
    <name type="scientific">Herbidospora solisilvae</name>
    <dbReference type="NCBI Taxonomy" id="2696284"/>
    <lineage>
        <taxon>Bacteria</taxon>
        <taxon>Bacillati</taxon>
        <taxon>Actinomycetota</taxon>
        <taxon>Actinomycetes</taxon>
        <taxon>Streptosporangiales</taxon>
        <taxon>Streptosporangiaceae</taxon>
        <taxon>Herbidospora</taxon>
    </lineage>
</organism>
<accession>A0A7C9J228</accession>
<protein>
    <submittedName>
        <fullName evidence="7">NUDIX domain-containing protein</fullName>
    </submittedName>
</protein>
<keyword evidence="3 5" id="KW-0378">Hydrolase</keyword>
<keyword evidence="4" id="KW-0460">Magnesium</keyword>
<dbReference type="InterPro" id="IPR020084">
    <property type="entry name" value="NUDIX_hydrolase_CS"/>
</dbReference>
<dbReference type="PANTHER" id="PTHR43046">
    <property type="entry name" value="GDP-MANNOSE MANNOSYL HYDROLASE"/>
    <property type="match status" value="1"/>
</dbReference>
<comment type="caution">
    <text evidence="7">The sequence shown here is derived from an EMBL/GenBank/DDBJ whole genome shotgun (WGS) entry which is preliminary data.</text>
</comment>
<evidence type="ECO:0000256" key="3">
    <source>
        <dbReference type="ARBA" id="ARBA00022801"/>
    </source>
</evidence>
<dbReference type="SUPFAM" id="SSF55811">
    <property type="entry name" value="Nudix"/>
    <property type="match status" value="1"/>
</dbReference>
<dbReference type="PANTHER" id="PTHR43046:SF12">
    <property type="entry name" value="GDP-MANNOSE MANNOSYL HYDROLASE"/>
    <property type="match status" value="1"/>
</dbReference>
<dbReference type="CDD" id="cd18876">
    <property type="entry name" value="NUDIX_Hydrolase"/>
    <property type="match status" value="1"/>
</dbReference>
<dbReference type="InterPro" id="IPR000086">
    <property type="entry name" value="NUDIX_hydrolase_dom"/>
</dbReference>
<dbReference type="Gene3D" id="3.90.79.10">
    <property type="entry name" value="Nucleoside Triphosphate Pyrophosphohydrolase"/>
    <property type="match status" value="1"/>
</dbReference>
<dbReference type="PROSITE" id="PS51462">
    <property type="entry name" value="NUDIX"/>
    <property type="match status" value="1"/>
</dbReference>
<evidence type="ECO:0000313" key="7">
    <source>
        <dbReference type="EMBL" id="NAS22362.1"/>
    </source>
</evidence>
<feature type="domain" description="Nudix hydrolase" evidence="6">
    <location>
        <begin position="13"/>
        <end position="143"/>
    </location>
</feature>
<comment type="cofactor">
    <cofactor evidence="1">
        <name>Mg(2+)</name>
        <dbReference type="ChEBI" id="CHEBI:18420"/>
    </cofactor>
</comment>